<dbReference type="InterPro" id="IPR006683">
    <property type="entry name" value="Thioestr_dom"/>
</dbReference>
<evidence type="ECO:0000256" key="1">
    <source>
        <dbReference type="ARBA" id="ARBA00008324"/>
    </source>
</evidence>
<sequence length="161" mass="17470">MKEHVTKRFNEFIEKATEKDMEVLAAIFEGLQAEGNAKSPYVNRLFHFEREIKDNSITMTAPIAPITYNSLGIAHGGVIATLIDTAIGTLANVTVSSEGNAAVTTDISVRYLKAAKGGTLTCQGTILHKGKKTMILEGRVYTEEGVLCAHSTANFFIIPRP</sequence>
<dbReference type="Gene3D" id="3.10.129.10">
    <property type="entry name" value="Hotdog Thioesterase"/>
    <property type="match status" value="1"/>
</dbReference>
<proteinExistence type="inferred from homology"/>
<dbReference type="RefSeq" id="WP_117325373.1">
    <property type="nucleotide sequence ID" value="NZ_QVTE01000008.1"/>
</dbReference>
<organism evidence="4 5">
    <name type="scientific">Peribacillus saganii</name>
    <dbReference type="NCBI Taxonomy" id="2303992"/>
    <lineage>
        <taxon>Bacteria</taxon>
        <taxon>Bacillati</taxon>
        <taxon>Bacillota</taxon>
        <taxon>Bacilli</taxon>
        <taxon>Bacillales</taxon>
        <taxon>Bacillaceae</taxon>
        <taxon>Peribacillus</taxon>
    </lineage>
</organism>
<dbReference type="SUPFAM" id="SSF54637">
    <property type="entry name" value="Thioesterase/thiol ester dehydrase-isomerase"/>
    <property type="match status" value="1"/>
</dbReference>
<dbReference type="PANTHER" id="PTHR21660:SF1">
    <property type="entry name" value="ACYL-COENZYME A THIOESTERASE 13"/>
    <property type="match status" value="1"/>
</dbReference>
<dbReference type="Proteomes" id="UP000264541">
    <property type="component" value="Unassembled WGS sequence"/>
</dbReference>
<dbReference type="InterPro" id="IPR029069">
    <property type="entry name" value="HotDog_dom_sf"/>
</dbReference>
<dbReference type="OrthoDB" id="2139465at2"/>
<dbReference type="GO" id="GO:0047617">
    <property type="term" value="F:fatty acyl-CoA hydrolase activity"/>
    <property type="evidence" value="ECO:0007669"/>
    <property type="project" value="InterPro"/>
</dbReference>
<dbReference type="NCBIfam" id="TIGR00369">
    <property type="entry name" value="unchar_dom_1"/>
    <property type="match status" value="1"/>
</dbReference>
<accession>A0A372LTC2</accession>
<evidence type="ECO:0000313" key="4">
    <source>
        <dbReference type="EMBL" id="RFU71147.1"/>
    </source>
</evidence>
<name>A0A372LTC2_9BACI</name>
<dbReference type="AlphaFoldDB" id="A0A372LTC2"/>
<comment type="similarity">
    <text evidence="1">Belongs to the thioesterase PaaI family.</text>
</comment>
<comment type="caution">
    <text evidence="4">The sequence shown here is derived from an EMBL/GenBank/DDBJ whole genome shotgun (WGS) entry which is preliminary data.</text>
</comment>
<dbReference type="EMBL" id="QVTE01000008">
    <property type="protein sequence ID" value="RFU71147.1"/>
    <property type="molecule type" value="Genomic_DNA"/>
</dbReference>
<dbReference type="InterPro" id="IPR003736">
    <property type="entry name" value="PAAI_dom"/>
</dbReference>
<dbReference type="InterPro" id="IPR039298">
    <property type="entry name" value="ACOT13"/>
</dbReference>
<evidence type="ECO:0000256" key="2">
    <source>
        <dbReference type="ARBA" id="ARBA00022801"/>
    </source>
</evidence>
<dbReference type="CDD" id="cd03443">
    <property type="entry name" value="PaaI_thioesterase"/>
    <property type="match status" value="1"/>
</dbReference>
<evidence type="ECO:0000313" key="5">
    <source>
        <dbReference type="Proteomes" id="UP000264541"/>
    </source>
</evidence>
<keyword evidence="2" id="KW-0378">Hydrolase</keyword>
<protein>
    <submittedName>
        <fullName evidence="4">PaaI family thioesterase</fullName>
    </submittedName>
</protein>
<reference evidence="4 5" key="1">
    <citation type="submission" date="2018-08" db="EMBL/GenBank/DDBJ databases">
        <title>Bacillus chawlae sp. nov., Bacillus glennii sp. nov., and Bacillus saganii sp. nov. Isolated from the Vehicle Assembly Building at Kennedy Space Center where the Viking Spacecraft were Assembled.</title>
        <authorList>
            <person name="Seuylemezian A."/>
            <person name="Vaishampayan P."/>
        </authorList>
    </citation>
    <scope>NUCLEOTIDE SEQUENCE [LARGE SCALE GENOMIC DNA]</scope>
    <source>
        <strain evidence="4 5">V47-23a</strain>
    </source>
</reference>
<dbReference type="PANTHER" id="PTHR21660">
    <property type="entry name" value="THIOESTERASE SUPERFAMILY MEMBER-RELATED"/>
    <property type="match status" value="1"/>
</dbReference>
<gene>
    <name evidence="4" type="ORF">D0469_04205</name>
</gene>
<evidence type="ECO:0000259" key="3">
    <source>
        <dbReference type="Pfam" id="PF03061"/>
    </source>
</evidence>
<dbReference type="Pfam" id="PF03061">
    <property type="entry name" value="4HBT"/>
    <property type="match status" value="1"/>
</dbReference>
<keyword evidence="5" id="KW-1185">Reference proteome</keyword>
<feature type="domain" description="Thioesterase" evidence="3">
    <location>
        <begin position="72"/>
        <end position="149"/>
    </location>
</feature>